<comment type="cofactor">
    <cofactor evidence="1">
        <name>Mg(2+)</name>
        <dbReference type="ChEBI" id="CHEBI:18420"/>
    </cofactor>
</comment>
<dbReference type="CDD" id="cd05403">
    <property type="entry name" value="NT_KNTase_like"/>
    <property type="match status" value="1"/>
</dbReference>
<keyword evidence="6" id="KW-0547">Nucleotide-binding</keyword>
<evidence type="ECO:0000256" key="9">
    <source>
        <dbReference type="ARBA" id="ARBA00038276"/>
    </source>
</evidence>
<dbReference type="PANTHER" id="PTHR33571">
    <property type="entry name" value="SSL8005 PROTEIN"/>
    <property type="match status" value="1"/>
</dbReference>
<dbReference type="EMBL" id="VZCB01000052">
    <property type="protein sequence ID" value="MQN80655.1"/>
    <property type="molecule type" value="Genomic_DNA"/>
</dbReference>
<dbReference type="GO" id="GO:0016779">
    <property type="term" value="F:nucleotidyltransferase activity"/>
    <property type="evidence" value="ECO:0007669"/>
    <property type="project" value="UniProtKB-KW"/>
</dbReference>
<dbReference type="AlphaFoldDB" id="A0A6G1U0H8"/>
<sequence length="97" mass="10993">MVKLQECLEKLANFKLQFGDSFGITKLGIFGSVARGENTEDSDIDIVVEVEKPTLSLMHNLHEALSKLFNNKVDLVRFRKSLRPLLQSNINQEAVYV</sequence>
<dbReference type="RefSeq" id="WP_022111673.1">
    <property type="nucleotide sequence ID" value="NZ_CP152352.1"/>
</dbReference>
<evidence type="ECO:0000256" key="3">
    <source>
        <dbReference type="ARBA" id="ARBA00022679"/>
    </source>
</evidence>
<reference evidence="11 12" key="1">
    <citation type="submission" date="2019-09" db="EMBL/GenBank/DDBJ databases">
        <title>Distinct polysaccharide growth profiles of human intestinal Prevotella copri isolates.</title>
        <authorList>
            <person name="Fehlner-Peach H."/>
            <person name="Magnabosco C."/>
            <person name="Raghavan V."/>
            <person name="Scher J.U."/>
            <person name="Tett A."/>
            <person name="Cox L.M."/>
            <person name="Gottsegen C."/>
            <person name="Watters A."/>
            <person name="Wiltshire- Gordon J.D."/>
            <person name="Segata N."/>
            <person name="Bonneau R."/>
            <person name="Littman D.R."/>
        </authorList>
    </citation>
    <scope>NUCLEOTIDE SEQUENCE [LARGE SCALE GENOMIC DNA]</scope>
    <source>
        <strain evidence="12">iA622</strain>
    </source>
</reference>
<evidence type="ECO:0000256" key="6">
    <source>
        <dbReference type="ARBA" id="ARBA00022741"/>
    </source>
</evidence>
<evidence type="ECO:0000256" key="5">
    <source>
        <dbReference type="ARBA" id="ARBA00022723"/>
    </source>
</evidence>
<dbReference type="Pfam" id="PF01909">
    <property type="entry name" value="NTP_transf_2"/>
    <property type="match status" value="1"/>
</dbReference>
<comment type="caution">
    <text evidence="11">The sequence shown here is derived from an EMBL/GenBank/DDBJ whole genome shotgun (WGS) entry which is preliminary data.</text>
</comment>
<feature type="domain" description="Polymerase nucleotidyl transferase" evidence="10">
    <location>
        <begin position="15"/>
        <end position="97"/>
    </location>
</feature>
<dbReference type="Gene3D" id="3.30.460.10">
    <property type="entry name" value="Beta Polymerase, domain 2"/>
    <property type="match status" value="1"/>
</dbReference>
<evidence type="ECO:0000256" key="1">
    <source>
        <dbReference type="ARBA" id="ARBA00001946"/>
    </source>
</evidence>
<protein>
    <submittedName>
        <fullName evidence="11">Nucleotidyltransferase</fullName>
    </submittedName>
</protein>
<dbReference type="GO" id="GO:0046872">
    <property type="term" value="F:metal ion binding"/>
    <property type="evidence" value="ECO:0007669"/>
    <property type="project" value="UniProtKB-KW"/>
</dbReference>
<gene>
    <name evidence="11" type="ORF">F7D73_06755</name>
</gene>
<dbReference type="InterPro" id="IPR002934">
    <property type="entry name" value="Polymerase_NTP_transf_dom"/>
</dbReference>
<evidence type="ECO:0000313" key="12">
    <source>
        <dbReference type="Proteomes" id="UP000480425"/>
    </source>
</evidence>
<dbReference type="InterPro" id="IPR043519">
    <property type="entry name" value="NT_sf"/>
</dbReference>
<evidence type="ECO:0000256" key="7">
    <source>
        <dbReference type="ARBA" id="ARBA00022840"/>
    </source>
</evidence>
<dbReference type="SUPFAM" id="SSF81301">
    <property type="entry name" value="Nucleotidyltransferase"/>
    <property type="match status" value="1"/>
</dbReference>
<keyword evidence="7" id="KW-0067">ATP-binding</keyword>
<dbReference type="InterPro" id="IPR052038">
    <property type="entry name" value="Type-VII_TA_antitoxin"/>
</dbReference>
<accession>A0A6G1U0H8</accession>
<keyword evidence="2" id="KW-1277">Toxin-antitoxin system</keyword>
<keyword evidence="3 11" id="KW-0808">Transferase</keyword>
<evidence type="ECO:0000256" key="4">
    <source>
        <dbReference type="ARBA" id="ARBA00022695"/>
    </source>
</evidence>
<dbReference type="GO" id="GO:0005524">
    <property type="term" value="F:ATP binding"/>
    <property type="evidence" value="ECO:0007669"/>
    <property type="project" value="UniProtKB-KW"/>
</dbReference>
<dbReference type="Proteomes" id="UP000480425">
    <property type="component" value="Unassembled WGS sequence"/>
</dbReference>
<evidence type="ECO:0000256" key="2">
    <source>
        <dbReference type="ARBA" id="ARBA00022649"/>
    </source>
</evidence>
<keyword evidence="4" id="KW-0548">Nucleotidyltransferase</keyword>
<evidence type="ECO:0000259" key="10">
    <source>
        <dbReference type="Pfam" id="PF01909"/>
    </source>
</evidence>
<evidence type="ECO:0000313" key="11">
    <source>
        <dbReference type="EMBL" id="MQN80655.1"/>
    </source>
</evidence>
<comment type="similarity">
    <text evidence="9">Belongs to the MntA antitoxin family.</text>
</comment>
<keyword evidence="5" id="KW-0479">Metal-binding</keyword>
<name>A0A6G1U0H8_9BACT</name>
<keyword evidence="8" id="KW-0460">Magnesium</keyword>
<evidence type="ECO:0000256" key="8">
    <source>
        <dbReference type="ARBA" id="ARBA00022842"/>
    </source>
</evidence>
<proteinExistence type="inferred from homology"/>
<organism evidence="11 12">
    <name type="scientific">Segatella copri</name>
    <dbReference type="NCBI Taxonomy" id="165179"/>
    <lineage>
        <taxon>Bacteria</taxon>
        <taxon>Pseudomonadati</taxon>
        <taxon>Bacteroidota</taxon>
        <taxon>Bacteroidia</taxon>
        <taxon>Bacteroidales</taxon>
        <taxon>Prevotellaceae</taxon>
        <taxon>Segatella</taxon>
    </lineage>
</organism>
<dbReference type="PANTHER" id="PTHR33571:SF14">
    <property type="entry name" value="PROTEIN ADENYLYLTRANSFERASE MJ0435-RELATED"/>
    <property type="match status" value="1"/>
</dbReference>
<dbReference type="OrthoDB" id="9809668at2"/>